<dbReference type="Gene3D" id="3.10.20.740">
    <property type="match status" value="1"/>
</dbReference>
<keyword evidence="5" id="KW-0411">Iron-sulfur</keyword>
<organism evidence="9 10">
    <name type="scientific">Persephonella atlantica</name>
    <dbReference type="NCBI Taxonomy" id="2699429"/>
    <lineage>
        <taxon>Bacteria</taxon>
        <taxon>Pseudomonadati</taxon>
        <taxon>Aquificota</taxon>
        <taxon>Aquificia</taxon>
        <taxon>Aquificales</taxon>
        <taxon>Hydrogenothermaceae</taxon>
        <taxon>Persephonella</taxon>
    </lineage>
</organism>
<dbReference type="SUPFAM" id="SSF53706">
    <property type="entry name" value="Formate dehydrogenase/DMSO reductase, domains 1-3"/>
    <property type="match status" value="1"/>
</dbReference>
<evidence type="ECO:0000313" key="10">
    <source>
        <dbReference type="Proteomes" id="UP000772812"/>
    </source>
</evidence>
<dbReference type="Gene3D" id="3.30.70.20">
    <property type="match status" value="1"/>
</dbReference>
<gene>
    <name evidence="9" type="ORF">GWK41_06030</name>
</gene>
<dbReference type="PROSITE" id="PS00198">
    <property type="entry name" value="4FE4S_FER_1"/>
    <property type="match status" value="1"/>
</dbReference>
<dbReference type="PROSITE" id="PS51379">
    <property type="entry name" value="4FE4S_FER_2"/>
    <property type="match status" value="1"/>
</dbReference>
<comment type="cofactor">
    <cofactor evidence="1">
        <name>[4Fe-4S] cluster</name>
        <dbReference type="ChEBI" id="CHEBI:49883"/>
    </cofactor>
</comment>
<feature type="domain" description="2Fe-2S ferredoxin-type" evidence="6">
    <location>
        <begin position="2"/>
        <end position="80"/>
    </location>
</feature>
<dbReference type="InterPro" id="IPR017900">
    <property type="entry name" value="4Fe4S_Fe_S_CS"/>
</dbReference>
<evidence type="ECO:0000256" key="4">
    <source>
        <dbReference type="ARBA" id="ARBA00023004"/>
    </source>
</evidence>
<keyword evidence="3" id="KW-0479">Metal-binding</keyword>
<feature type="domain" description="4Fe-4S ferredoxin-type" evidence="7">
    <location>
        <begin position="185"/>
        <end position="214"/>
    </location>
</feature>
<evidence type="ECO:0000259" key="8">
    <source>
        <dbReference type="PROSITE" id="PS51839"/>
    </source>
</evidence>
<dbReference type="PANTHER" id="PTHR24960:SF84">
    <property type="entry name" value="HYDROGENASE SUBUNIT"/>
    <property type="match status" value="1"/>
</dbReference>
<dbReference type="InterPro" id="IPR036010">
    <property type="entry name" value="2Fe-2S_ferredoxin-like_sf"/>
</dbReference>
<dbReference type="InterPro" id="IPR001041">
    <property type="entry name" value="2Fe-2S_ferredoxin-type"/>
</dbReference>
<dbReference type="PROSITE" id="PS51839">
    <property type="entry name" value="4FE4S_HC3"/>
    <property type="match status" value="1"/>
</dbReference>
<evidence type="ECO:0000256" key="2">
    <source>
        <dbReference type="ARBA" id="ARBA00022485"/>
    </source>
</evidence>
<dbReference type="CDD" id="cd00207">
    <property type="entry name" value="fer2"/>
    <property type="match status" value="1"/>
</dbReference>
<proteinExistence type="predicted"/>
<evidence type="ECO:0000256" key="1">
    <source>
        <dbReference type="ARBA" id="ARBA00001966"/>
    </source>
</evidence>
<dbReference type="Pfam" id="PF10588">
    <property type="entry name" value="NADH-G_4Fe-4S_3"/>
    <property type="match status" value="1"/>
</dbReference>
<evidence type="ECO:0000313" key="9">
    <source>
        <dbReference type="EMBL" id="MBK3332620.1"/>
    </source>
</evidence>
<comment type="caution">
    <text evidence="9">The sequence shown here is derived from an EMBL/GenBank/DDBJ whole genome shotgun (WGS) entry which is preliminary data.</text>
</comment>
<dbReference type="PROSITE" id="PS00641">
    <property type="entry name" value="COMPLEX1_75K_1"/>
    <property type="match status" value="1"/>
</dbReference>
<evidence type="ECO:0000259" key="7">
    <source>
        <dbReference type="PROSITE" id="PS51379"/>
    </source>
</evidence>
<keyword evidence="10" id="KW-1185">Reference proteome</keyword>
<dbReference type="SUPFAM" id="SSF54862">
    <property type="entry name" value="4Fe-4S ferredoxins"/>
    <property type="match status" value="1"/>
</dbReference>
<dbReference type="InterPro" id="IPR000283">
    <property type="entry name" value="NADH_UbQ_OxRdtase_75kDa_su_CS"/>
</dbReference>
<evidence type="ECO:0000256" key="5">
    <source>
        <dbReference type="ARBA" id="ARBA00023014"/>
    </source>
</evidence>
<dbReference type="Pfam" id="PF22117">
    <property type="entry name" value="Fer4_Nqo3"/>
    <property type="match status" value="1"/>
</dbReference>
<dbReference type="Proteomes" id="UP000772812">
    <property type="component" value="Unassembled WGS sequence"/>
</dbReference>
<dbReference type="Pfam" id="PF13510">
    <property type="entry name" value="Fer2_4"/>
    <property type="match status" value="1"/>
</dbReference>
<keyword evidence="4" id="KW-0408">Iron</keyword>
<dbReference type="SMART" id="SM00929">
    <property type="entry name" value="NADH-G_4Fe-4S_3"/>
    <property type="match status" value="1"/>
</dbReference>
<evidence type="ECO:0000259" key="6">
    <source>
        <dbReference type="PROSITE" id="PS51085"/>
    </source>
</evidence>
<dbReference type="InterPro" id="IPR006656">
    <property type="entry name" value="Mopterin_OxRdtase"/>
</dbReference>
<keyword evidence="2" id="KW-0004">4Fe-4S</keyword>
<dbReference type="PROSITE" id="PS51085">
    <property type="entry name" value="2FE2S_FER_2"/>
    <property type="match status" value="1"/>
</dbReference>
<name>A0ABS1GI80_9AQUI</name>
<reference evidence="9 10" key="1">
    <citation type="journal article" date="2021" name="Syst. Appl. Microbiol.">
        <title>Persephonella atlantica sp. nov.: How to adapt to physico-chemical gradients in high temperature hydrothermal habitats.</title>
        <authorList>
            <person name="Francois D.X."/>
            <person name="Godfroy A."/>
            <person name="Mathien C."/>
            <person name="Aube J."/>
            <person name="Cathalot C."/>
            <person name="Lesongeur F."/>
            <person name="L'Haridon S."/>
            <person name="Philippon X."/>
            <person name="Roussel E.G."/>
        </authorList>
    </citation>
    <scope>NUCLEOTIDE SEQUENCE [LARGE SCALE GENOMIC DNA]</scope>
    <source>
        <strain evidence="9 10">MO1340</strain>
    </source>
</reference>
<dbReference type="InterPro" id="IPR050157">
    <property type="entry name" value="PSI_iron-sulfur_center"/>
</dbReference>
<sequence length="651" mass="73701">MKEVKLKIDGTEISVPEGTTVLEAAKKLNKLIPTFCYHPKLPVFGGCRMCLVYEKRWKTNIIACATPVQEGMEIETDNEKVRKERSFILEMLFTRHPLDCPICDKAGECDLQNWGTYYGPQKNPSTITPFEKIRPEEDWESDFFEFVSNRCVLCLRCISVCSNVVGADALFQEERGFEILISPDKKPMDSESSCEGCGLCVDICPVGAILFKPFKFNARPWLLEETISSCGMCSMNCPVAVDHNGRDIYRIRSTADLKICAGAYLGYDIYKKNRLKGALKNGEKTDFNAVLDEIVSVIGKKPQETAVIVSPYSGNETFSALKKLQEKTGVILSSTITMTLLPVIKGFMETSGLYRLPDEDEILNAEKIIVIGNDVSDTNPVITYLFHKNYNEGSETGKDKQITFIGEKPLHINKLYPQIINKKPEEISTEDVEADEKTVIVYSTTTLKGEKAYKFGKLLGEIHKKTGAKVLILPQEANGIGLINSLELVYLPEVIKKIKEGKIKNLLLIGEDIVDHITDEELQEMFLKAENSIVITPFSDGLALSCNYALGTTLWMEDSRTFEGFRGKVQTKKSIQGGITEERVLQILTEKMPFTPEAVRERLEETQFYHWEGFDYPYVSLWDFGYIGRRSDNLMNYRLKRESRLEVEHEH</sequence>
<dbReference type="PANTHER" id="PTHR24960">
    <property type="entry name" value="PHOTOSYSTEM I IRON-SULFUR CENTER-RELATED"/>
    <property type="match status" value="1"/>
</dbReference>
<dbReference type="SUPFAM" id="SSF54292">
    <property type="entry name" value="2Fe-2S ferredoxin-like"/>
    <property type="match status" value="1"/>
</dbReference>
<feature type="domain" description="4Fe-4S His(Cys)3-ligated-type" evidence="8">
    <location>
        <begin position="80"/>
        <end position="119"/>
    </location>
</feature>
<evidence type="ECO:0000256" key="3">
    <source>
        <dbReference type="ARBA" id="ARBA00022723"/>
    </source>
</evidence>
<dbReference type="Pfam" id="PF00384">
    <property type="entry name" value="Molybdopterin"/>
    <property type="match status" value="1"/>
</dbReference>
<dbReference type="EMBL" id="JAACYA010000002">
    <property type="protein sequence ID" value="MBK3332620.1"/>
    <property type="molecule type" value="Genomic_DNA"/>
</dbReference>
<dbReference type="InterPro" id="IPR054351">
    <property type="entry name" value="NADH_UbQ_OxRdtase_ferredoxin"/>
</dbReference>
<protein>
    <submittedName>
        <fullName evidence="9">2Fe-2S iron-sulfur cluster binding domain-containing protein</fullName>
    </submittedName>
</protein>
<dbReference type="InterPro" id="IPR019574">
    <property type="entry name" value="NADH_UbQ_OxRdtase_Gsu_4Fe4S-bd"/>
</dbReference>
<accession>A0ABS1GI80</accession>
<dbReference type="InterPro" id="IPR017896">
    <property type="entry name" value="4Fe4S_Fe-S-bd"/>
</dbReference>
<dbReference type="RefSeq" id="WP_200674040.1">
    <property type="nucleotide sequence ID" value="NZ_JAACYA010000002.1"/>
</dbReference>